<accession>A0A2T5IU10</accession>
<organism evidence="2 3">
    <name type="scientific">Agitococcus lubricus</name>
    <dbReference type="NCBI Taxonomy" id="1077255"/>
    <lineage>
        <taxon>Bacteria</taxon>
        <taxon>Pseudomonadati</taxon>
        <taxon>Pseudomonadota</taxon>
        <taxon>Gammaproteobacteria</taxon>
        <taxon>Moraxellales</taxon>
        <taxon>Moraxellaceae</taxon>
        <taxon>Agitococcus</taxon>
    </lineage>
</organism>
<sequence>MTNINVFLRDNLLAIAEKNLSIAPQIEEKKLNNAIKSFNYSGSSSNVVALYDTTMLGSGKDGLLFTGKQVIYRAAFSDPISIDFDSILNVECVETLMGSKLEHSIEVTRKDKPSVILKNLGGCNYKKLAEILQKTSQDFEDYKEEKQLVPIDEMSEALKEAYIKAIISMAYDNDNHIDDKEFAEILLLMTRLVLSPESRLHLRTYMASTDQLTTLETLVEIIDKECPDGQIKSVHISLVKDMINIYFCTDSTDISKFVFLQKHRHLLNVTDKEIDLIKDTITNDHNMLKEDYSDDQIISALKELSAKAAAVGTPLAAVYLSGSVVGMSAAGLTSGLATMGLGGMLGLSSMASGIGVAVLLGVGAYTGMRKLTGADELTRSKRRELMLNEVIKQTQATISLLIQDVNFVIVKLNECILTHGTQDVRIKQLTALLTQMTSAGTVLTQKSDVAQGSATKLQCAQFLDENKLKALTKEPTKQELEGVIRGFYELRTFKEVKEGQSPQQVNKLALRRELTVAQYESLAKAFEAIGYFNVSDVLKSTAVDAASKAKDKLAGFFS</sequence>
<feature type="transmembrane region" description="Helical" evidence="1">
    <location>
        <begin position="336"/>
        <end position="362"/>
    </location>
</feature>
<dbReference type="AlphaFoldDB" id="A0A2T5IU10"/>
<proteinExistence type="predicted"/>
<keyword evidence="1" id="KW-0812">Transmembrane</keyword>
<evidence type="ECO:0000256" key="1">
    <source>
        <dbReference type="SAM" id="Phobius"/>
    </source>
</evidence>
<comment type="caution">
    <text evidence="2">The sequence shown here is derived from an EMBL/GenBank/DDBJ whole genome shotgun (WGS) entry which is preliminary data.</text>
</comment>
<reference evidence="2 3" key="1">
    <citation type="submission" date="2018-04" db="EMBL/GenBank/DDBJ databases">
        <title>Genomic Encyclopedia of Archaeal and Bacterial Type Strains, Phase II (KMG-II): from individual species to whole genera.</title>
        <authorList>
            <person name="Goeker M."/>
        </authorList>
    </citation>
    <scope>NUCLEOTIDE SEQUENCE [LARGE SCALE GENOMIC DNA]</scope>
    <source>
        <strain evidence="2 3">DSM 5822</strain>
    </source>
</reference>
<protein>
    <submittedName>
        <fullName evidence="2">Uncharacterized protein</fullName>
    </submittedName>
</protein>
<gene>
    <name evidence="2" type="ORF">C8N29_11914</name>
</gene>
<dbReference type="EMBL" id="QAON01000019">
    <property type="protein sequence ID" value="PTQ87367.1"/>
    <property type="molecule type" value="Genomic_DNA"/>
</dbReference>
<dbReference type="Proteomes" id="UP000244223">
    <property type="component" value="Unassembled WGS sequence"/>
</dbReference>
<keyword evidence="1" id="KW-1133">Transmembrane helix</keyword>
<evidence type="ECO:0000313" key="3">
    <source>
        <dbReference type="Proteomes" id="UP000244223"/>
    </source>
</evidence>
<keyword evidence="1" id="KW-0472">Membrane</keyword>
<keyword evidence="3" id="KW-1185">Reference proteome</keyword>
<evidence type="ECO:0000313" key="2">
    <source>
        <dbReference type="EMBL" id="PTQ87367.1"/>
    </source>
</evidence>
<feature type="transmembrane region" description="Helical" evidence="1">
    <location>
        <begin position="308"/>
        <end position="330"/>
    </location>
</feature>
<name>A0A2T5IU10_9GAMM</name>